<reference evidence="2 3" key="1">
    <citation type="submission" date="2021-04" db="EMBL/GenBank/DDBJ databases">
        <authorList>
            <person name="De Guttry C."/>
            <person name="Zahm M."/>
            <person name="Klopp C."/>
            <person name="Cabau C."/>
            <person name="Louis A."/>
            <person name="Berthelot C."/>
            <person name="Parey E."/>
            <person name="Roest Crollius H."/>
            <person name="Montfort J."/>
            <person name="Robinson-Rechavi M."/>
            <person name="Bucao C."/>
            <person name="Bouchez O."/>
            <person name="Gislard M."/>
            <person name="Lluch J."/>
            <person name="Milhes M."/>
            <person name="Lampietro C."/>
            <person name="Lopez Roques C."/>
            <person name="Donnadieu C."/>
            <person name="Braasch I."/>
            <person name="Desvignes T."/>
            <person name="Postlethwait J."/>
            <person name="Bobe J."/>
            <person name="Wedekind C."/>
            <person name="Guiguen Y."/>
        </authorList>
    </citation>
    <scope>NUCLEOTIDE SEQUENCE [LARGE SCALE GENOMIC DNA]</scope>
    <source>
        <strain evidence="2">Cs_M1</strain>
        <tissue evidence="2">Blood</tissue>
    </source>
</reference>
<sequence>MTSRHTRHAADGETGMGRSRHRSVSGFLQFDTVSQNAQEVLSVLDAIDFSQDVLELLQLDFFERIQIEQVIANCEHVNEHGHMLLHRVLVAEVNALQGMAAIGQRPLLMEEVNSILQQVVERNRVRRSLSAKHHTLQSWRILVETLLTACPGDSSLLTTRQLIIRYLLLDLHDKVLSEDAAGELMPNVAGESVHPHNPPQPSSAVRAAAGGGAGGRSPRNLRSQIPLQQAGKSIWERLTAPEDGFLQAAEGDLAIFESYGTALMEVVCSGCLRWPRDRQDASPVRAGPDPVHRPPEPVAVVLCVTVATCVFGGEPETGQCSPADPA</sequence>
<organism evidence="2 3">
    <name type="scientific">Coregonus suidteri</name>
    <dbReference type="NCBI Taxonomy" id="861788"/>
    <lineage>
        <taxon>Eukaryota</taxon>
        <taxon>Metazoa</taxon>
        <taxon>Chordata</taxon>
        <taxon>Craniata</taxon>
        <taxon>Vertebrata</taxon>
        <taxon>Euteleostomi</taxon>
        <taxon>Actinopterygii</taxon>
        <taxon>Neopterygii</taxon>
        <taxon>Teleostei</taxon>
        <taxon>Protacanthopterygii</taxon>
        <taxon>Salmoniformes</taxon>
        <taxon>Salmonidae</taxon>
        <taxon>Coregoninae</taxon>
        <taxon>Coregonus</taxon>
    </lineage>
</organism>
<name>A0AAN8LZ22_9TELE</name>
<dbReference type="Proteomes" id="UP001356427">
    <property type="component" value="Unassembled WGS sequence"/>
</dbReference>
<evidence type="ECO:0000313" key="3">
    <source>
        <dbReference type="Proteomes" id="UP001356427"/>
    </source>
</evidence>
<dbReference type="AlphaFoldDB" id="A0AAN8LZ22"/>
<protein>
    <submittedName>
        <fullName evidence="2">Uncharacterized protein</fullName>
    </submittedName>
</protein>
<accession>A0AAN8LZ22</accession>
<feature type="region of interest" description="Disordered" evidence="1">
    <location>
        <begin position="191"/>
        <end position="223"/>
    </location>
</feature>
<dbReference type="InterPro" id="IPR021827">
    <property type="entry name" value="Nup186/Nup192/Nup205"/>
</dbReference>
<evidence type="ECO:0000313" key="2">
    <source>
        <dbReference type="EMBL" id="KAK6318017.1"/>
    </source>
</evidence>
<keyword evidence="3" id="KW-1185">Reference proteome</keyword>
<gene>
    <name evidence="2" type="ORF">J4Q44_G00113080</name>
</gene>
<dbReference type="GO" id="GO:0005643">
    <property type="term" value="C:nuclear pore"/>
    <property type="evidence" value="ECO:0007669"/>
    <property type="project" value="InterPro"/>
</dbReference>
<feature type="region of interest" description="Disordered" evidence="1">
    <location>
        <begin position="1"/>
        <end position="20"/>
    </location>
</feature>
<dbReference type="Pfam" id="PF11894">
    <property type="entry name" value="Nup192"/>
    <property type="match status" value="1"/>
</dbReference>
<dbReference type="EMBL" id="JAGTTL010000009">
    <property type="protein sequence ID" value="KAK6318017.1"/>
    <property type="molecule type" value="Genomic_DNA"/>
</dbReference>
<evidence type="ECO:0000256" key="1">
    <source>
        <dbReference type="SAM" id="MobiDB-lite"/>
    </source>
</evidence>
<proteinExistence type="predicted"/>
<comment type="caution">
    <text evidence="2">The sequence shown here is derived from an EMBL/GenBank/DDBJ whole genome shotgun (WGS) entry which is preliminary data.</text>
</comment>